<dbReference type="Gene3D" id="3.10.20.90">
    <property type="entry name" value="Phosphatidylinositol 3-kinase Catalytic Subunit, Chain A, domain 1"/>
    <property type="match status" value="1"/>
</dbReference>
<dbReference type="GO" id="GO:0034274">
    <property type="term" value="C:Atg12-Atg5-Atg16 complex"/>
    <property type="evidence" value="ECO:0007669"/>
    <property type="project" value="TreeGrafter"/>
</dbReference>
<evidence type="ECO:0000256" key="3">
    <source>
        <dbReference type="ARBA" id="ARBA00015875"/>
    </source>
</evidence>
<dbReference type="GO" id="GO:0034045">
    <property type="term" value="C:phagophore assembly site membrane"/>
    <property type="evidence" value="ECO:0007669"/>
    <property type="project" value="UniProtKB-SubCell"/>
</dbReference>
<dbReference type="GO" id="GO:0034727">
    <property type="term" value="P:piecemeal microautophagy of the nucleus"/>
    <property type="evidence" value="ECO:0007669"/>
    <property type="project" value="TreeGrafter"/>
</dbReference>
<dbReference type="GO" id="GO:0000422">
    <property type="term" value="P:autophagy of mitochondrion"/>
    <property type="evidence" value="ECO:0007669"/>
    <property type="project" value="TreeGrafter"/>
</dbReference>
<evidence type="ECO:0000256" key="10">
    <source>
        <dbReference type="RuleBase" id="RU361201"/>
    </source>
</evidence>
<comment type="function">
    <text evidence="10">Ubiquitin-like protein involved in cytoplasm to vacuole transport (Cvt), autophagy vesicles formation, mitophagy, and nucleophagy.</text>
</comment>
<keyword evidence="9 10" id="KW-0472">Membrane</keyword>
<keyword evidence="5 10" id="KW-1017">Isopeptide bond</keyword>
<dbReference type="InterPro" id="IPR007242">
    <property type="entry name" value="Atg12"/>
</dbReference>
<gene>
    <name evidence="12" type="ORF">BN1708_003379</name>
</gene>
<dbReference type="Proteomes" id="UP000044602">
    <property type="component" value="Unassembled WGS sequence"/>
</dbReference>
<dbReference type="GO" id="GO:0097352">
    <property type="term" value="P:autophagosome maturation"/>
    <property type="evidence" value="ECO:0007669"/>
    <property type="project" value="TreeGrafter"/>
</dbReference>
<dbReference type="GO" id="GO:0015031">
    <property type="term" value="P:protein transport"/>
    <property type="evidence" value="ECO:0007669"/>
    <property type="project" value="UniProtKB-KW"/>
</dbReference>
<evidence type="ECO:0000256" key="2">
    <source>
        <dbReference type="ARBA" id="ARBA00007778"/>
    </source>
</evidence>
<dbReference type="PANTHER" id="PTHR13385:SF0">
    <property type="entry name" value="UBIQUITIN-LIKE PROTEIN ATG12"/>
    <property type="match status" value="1"/>
</dbReference>
<dbReference type="GO" id="GO:0000045">
    <property type="term" value="P:autophagosome assembly"/>
    <property type="evidence" value="ECO:0007669"/>
    <property type="project" value="InterPro"/>
</dbReference>
<evidence type="ECO:0000313" key="13">
    <source>
        <dbReference type="Proteomes" id="UP000044602"/>
    </source>
</evidence>
<dbReference type="EMBL" id="CVQH01012224">
    <property type="protein sequence ID" value="CRK21017.1"/>
    <property type="molecule type" value="Genomic_DNA"/>
</dbReference>
<dbReference type="InterPro" id="IPR029071">
    <property type="entry name" value="Ubiquitin-like_domsf"/>
</dbReference>
<evidence type="ECO:0000256" key="4">
    <source>
        <dbReference type="ARBA" id="ARBA00022448"/>
    </source>
</evidence>
<dbReference type="Pfam" id="PF04110">
    <property type="entry name" value="APG12"/>
    <property type="match status" value="1"/>
</dbReference>
<comment type="subcellular location">
    <subcellularLocation>
        <location evidence="1 10">Preautophagosomal structure membrane</location>
        <topology evidence="1 10">Peripheral membrane protein</topology>
    </subcellularLocation>
</comment>
<accession>A0A0G4LG49</accession>
<comment type="subunit">
    <text evidence="10">Forms a conjugate with ATG5.</text>
</comment>
<protein>
    <recommendedName>
        <fullName evidence="3 10">Ubiquitin-like protein ATG12</fullName>
    </recommendedName>
</protein>
<dbReference type="PANTHER" id="PTHR13385">
    <property type="entry name" value="AUTOPHAGY PROTEIN 12"/>
    <property type="match status" value="1"/>
</dbReference>
<dbReference type="CDD" id="cd01612">
    <property type="entry name" value="Ubl_ATG12"/>
    <property type="match status" value="1"/>
</dbReference>
<dbReference type="GO" id="GO:0019776">
    <property type="term" value="F:Atg8-family ligase activity"/>
    <property type="evidence" value="ECO:0007669"/>
    <property type="project" value="TreeGrafter"/>
</dbReference>
<dbReference type="SUPFAM" id="SSF54236">
    <property type="entry name" value="Ubiquitin-like"/>
    <property type="match status" value="1"/>
</dbReference>
<dbReference type="GO" id="GO:0000421">
    <property type="term" value="C:autophagosome membrane"/>
    <property type="evidence" value="ECO:0007669"/>
    <property type="project" value="TreeGrafter"/>
</dbReference>
<evidence type="ECO:0000256" key="6">
    <source>
        <dbReference type="ARBA" id="ARBA00022786"/>
    </source>
</evidence>
<keyword evidence="13" id="KW-1185">Reference proteome</keyword>
<feature type="region of interest" description="Disordered" evidence="11">
    <location>
        <begin position="1"/>
        <end position="25"/>
    </location>
</feature>
<evidence type="ECO:0000256" key="5">
    <source>
        <dbReference type="ARBA" id="ARBA00022499"/>
    </source>
</evidence>
<dbReference type="AlphaFoldDB" id="A0A0G4LG49"/>
<organism evidence="12 13">
    <name type="scientific">Verticillium longisporum</name>
    <name type="common">Verticillium dahliae var. longisporum</name>
    <dbReference type="NCBI Taxonomy" id="100787"/>
    <lineage>
        <taxon>Eukaryota</taxon>
        <taxon>Fungi</taxon>
        <taxon>Dikarya</taxon>
        <taxon>Ascomycota</taxon>
        <taxon>Pezizomycotina</taxon>
        <taxon>Sordariomycetes</taxon>
        <taxon>Hypocreomycetidae</taxon>
        <taxon>Glomerellales</taxon>
        <taxon>Plectosphaerellaceae</taxon>
        <taxon>Verticillium</taxon>
    </lineage>
</organism>
<evidence type="ECO:0000256" key="9">
    <source>
        <dbReference type="ARBA" id="ARBA00023136"/>
    </source>
</evidence>
<evidence type="ECO:0000256" key="7">
    <source>
        <dbReference type="ARBA" id="ARBA00022927"/>
    </source>
</evidence>
<proteinExistence type="inferred from homology"/>
<keyword evidence="8 10" id="KW-0072">Autophagy</keyword>
<evidence type="ECO:0000256" key="1">
    <source>
        <dbReference type="ARBA" id="ARBA00004623"/>
    </source>
</evidence>
<name>A0A0G4LG49_VERLO</name>
<sequence>MAQVPRLISSGNHGQSNLRDPNSTQLSTQPFNYLTWVTICRPSRLFVLLHHALQGWHSALSSVASKIETPPQLDHHAGVTMSSPAQQSPPASPPDSPIPDRTTSPDIPLTMSASAILTAQPRDVTAALASAGLFPNDKVVVSFKPIGSAPSLARSVFKISADQKFENIVQHLRKKLKVQSTDSVFCYVNSAFAPSLDEVVGNLHGCFKDMSDQLVISYSMTPAFG</sequence>
<keyword evidence="4 10" id="KW-0813">Transport</keyword>
<keyword evidence="6 10" id="KW-0833">Ubl conjugation pathway</keyword>
<feature type="region of interest" description="Disordered" evidence="11">
    <location>
        <begin position="73"/>
        <end position="105"/>
    </location>
</feature>
<dbReference type="STRING" id="100787.A0A0G4LG49"/>
<dbReference type="FunFam" id="3.10.20.90:FF:000148">
    <property type="entry name" value="Ubiquitin-like protein ATG12"/>
    <property type="match status" value="1"/>
</dbReference>
<comment type="similarity">
    <text evidence="2 10">Belongs to the ATG12 family.</text>
</comment>
<evidence type="ECO:0000256" key="8">
    <source>
        <dbReference type="ARBA" id="ARBA00023006"/>
    </source>
</evidence>
<evidence type="ECO:0000313" key="12">
    <source>
        <dbReference type="EMBL" id="CRK21017.1"/>
    </source>
</evidence>
<dbReference type="GO" id="GO:0061723">
    <property type="term" value="P:glycophagy"/>
    <property type="evidence" value="ECO:0007669"/>
    <property type="project" value="TreeGrafter"/>
</dbReference>
<keyword evidence="7 10" id="KW-0653">Protein transport</keyword>
<reference evidence="12 13" key="1">
    <citation type="submission" date="2015-05" db="EMBL/GenBank/DDBJ databases">
        <authorList>
            <person name="Wang D.B."/>
            <person name="Wang M."/>
        </authorList>
    </citation>
    <scope>NUCLEOTIDE SEQUENCE [LARGE SCALE GENOMIC DNA]</scope>
    <source>
        <strain evidence="12">VL1</strain>
    </source>
</reference>
<evidence type="ECO:0000256" key="11">
    <source>
        <dbReference type="SAM" id="MobiDB-lite"/>
    </source>
</evidence>
<feature type="compositionally biased region" description="Polar residues" evidence="11">
    <location>
        <begin position="9"/>
        <end position="25"/>
    </location>
</feature>